<evidence type="ECO:0000313" key="2">
    <source>
        <dbReference type="EMBL" id="RXN15921.1"/>
    </source>
</evidence>
<comment type="caution">
    <text evidence="2">The sequence shown here is derived from an EMBL/GenBank/DDBJ whole genome shotgun (WGS) entry which is preliminary data.</text>
</comment>
<evidence type="ECO:0000313" key="3">
    <source>
        <dbReference type="Proteomes" id="UP000290572"/>
    </source>
</evidence>
<feature type="region of interest" description="Disordered" evidence="1">
    <location>
        <begin position="66"/>
        <end position="86"/>
    </location>
</feature>
<feature type="region of interest" description="Disordered" evidence="1">
    <location>
        <begin position="1"/>
        <end position="21"/>
    </location>
</feature>
<feature type="compositionally biased region" description="Basic and acidic residues" evidence="1">
    <location>
        <begin position="107"/>
        <end position="117"/>
    </location>
</feature>
<dbReference type="Gene3D" id="2.60.40.10">
    <property type="entry name" value="Immunoglobulins"/>
    <property type="match status" value="1"/>
</dbReference>
<evidence type="ECO:0000256" key="1">
    <source>
        <dbReference type="SAM" id="MobiDB-lite"/>
    </source>
</evidence>
<dbReference type="Proteomes" id="UP000290572">
    <property type="component" value="Unassembled WGS sequence"/>
</dbReference>
<dbReference type="AlphaFoldDB" id="A0A498M5R7"/>
<protein>
    <submittedName>
        <fullName evidence="2">Uncharacterized protein</fullName>
    </submittedName>
</protein>
<proteinExistence type="predicted"/>
<feature type="compositionally biased region" description="Polar residues" evidence="1">
    <location>
        <begin position="193"/>
        <end position="212"/>
    </location>
</feature>
<feature type="compositionally biased region" description="Polar residues" evidence="1">
    <location>
        <begin position="120"/>
        <end position="167"/>
    </location>
</feature>
<sequence length="230" mass="24821">MIINHRAAATQGQISAQVDDTEDSSQRGLSISDLFFSSLNCLNNKSKKIQLLVCISDVPVAERDEMKRKSVNEGESVTLDPGVMNNPKDLMTWLFNDSPINEIPEEPSNKTEPRCGEKNSLLTSPKGTSTTQNDSQSNDTTDGTSPNRNGPQSKDTADGMSSNQNDSQMKDSTDGTSPNHNDPQSKDSADGMSPNQNGPQSEDTTDGTSHNLSGIPYIDDPIENEAANIM</sequence>
<gene>
    <name evidence="2" type="ORF">ROHU_027813</name>
</gene>
<accession>A0A498M5R7</accession>
<feature type="region of interest" description="Disordered" evidence="1">
    <location>
        <begin position="99"/>
        <end position="230"/>
    </location>
</feature>
<dbReference type="EMBL" id="QBIY01012818">
    <property type="protein sequence ID" value="RXN15921.1"/>
    <property type="molecule type" value="Genomic_DNA"/>
</dbReference>
<dbReference type="InterPro" id="IPR013783">
    <property type="entry name" value="Ig-like_fold"/>
</dbReference>
<organism evidence="2 3">
    <name type="scientific">Labeo rohita</name>
    <name type="common">Indian major carp</name>
    <name type="synonym">Cyprinus rohita</name>
    <dbReference type="NCBI Taxonomy" id="84645"/>
    <lineage>
        <taxon>Eukaryota</taxon>
        <taxon>Metazoa</taxon>
        <taxon>Chordata</taxon>
        <taxon>Craniata</taxon>
        <taxon>Vertebrata</taxon>
        <taxon>Euteleostomi</taxon>
        <taxon>Actinopterygii</taxon>
        <taxon>Neopterygii</taxon>
        <taxon>Teleostei</taxon>
        <taxon>Ostariophysi</taxon>
        <taxon>Cypriniformes</taxon>
        <taxon>Cyprinidae</taxon>
        <taxon>Labeoninae</taxon>
        <taxon>Labeonini</taxon>
        <taxon>Labeo</taxon>
    </lineage>
</organism>
<reference evidence="2 3" key="1">
    <citation type="submission" date="2018-03" db="EMBL/GenBank/DDBJ databases">
        <title>Draft genome sequence of Rohu Carp (Labeo rohita).</title>
        <authorList>
            <person name="Das P."/>
            <person name="Kushwaha B."/>
            <person name="Joshi C.G."/>
            <person name="Kumar D."/>
            <person name="Nagpure N.S."/>
            <person name="Sahoo L."/>
            <person name="Das S.P."/>
            <person name="Bit A."/>
            <person name="Patnaik S."/>
            <person name="Meher P.K."/>
            <person name="Jayasankar P."/>
            <person name="Koringa P.G."/>
            <person name="Patel N.V."/>
            <person name="Hinsu A.T."/>
            <person name="Kumar R."/>
            <person name="Pandey M."/>
            <person name="Agarwal S."/>
            <person name="Srivastava S."/>
            <person name="Singh M."/>
            <person name="Iquebal M.A."/>
            <person name="Jaiswal S."/>
            <person name="Angadi U.B."/>
            <person name="Kumar N."/>
            <person name="Raza M."/>
            <person name="Shah T.M."/>
            <person name="Rai A."/>
            <person name="Jena J.K."/>
        </authorList>
    </citation>
    <scope>NUCLEOTIDE SEQUENCE [LARGE SCALE GENOMIC DNA]</scope>
    <source>
        <strain evidence="2">DASCIFA01</strain>
        <tissue evidence="2">Testis</tissue>
    </source>
</reference>
<name>A0A498M5R7_LABRO</name>
<keyword evidence="3" id="KW-1185">Reference proteome</keyword>